<comment type="caution">
    <text evidence="1">The sequence shown here is derived from an EMBL/GenBank/DDBJ whole genome shotgun (WGS) entry which is preliminary data.</text>
</comment>
<keyword evidence="2" id="KW-1185">Reference proteome</keyword>
<dbReference type="Proteomes" id="UP001501079">
    <property type="component" value="Unassembled WGS sequence"/>
</dbReference>
<evidence type="ECO:0008006" key="3">
    <source>
        <dbReference type="Google" id="ProtNLM"/>
    </source>
</evidence>
<dbReference type="RefSeq" id="WP_344754654.1">
    <property type="nucleotide sequence ID" value="NZ_BAABBW010000004.1"/>
</dbReference>
<dbReference type="EMBL" id="BAABBW010000004">
    <property type="protein sequence ID" value="GAA4176487.1"/>
    <property type="molecule type" value="Genomic_DNA"/>
</dbReference>
<evidence type="ECO:0000313" key="2">
    <source>
        <dbReference type="Proteomes" id="UP001501079"/>
    </source>
</evidence>
<protein>
    <recommendedName>
        <fullName evidence="3">TIGR02391 family protein</fullName>
    </recommendedName>
</protein>
<gene>
    <name evidence="1" type="ORF">GCM10022287_23780</name>
</gene>
<name>A0ABP8A2T8_9MICO</name>
<proteinExistence type="predicted"/>
<organism evidence="1 2">
    <name type="scientific">Gryllotalpicola koreensis</name>
    <dbReference type="NCBI Taxonomy" id="993086"/>
    <lineage>
        <taxon>Bacteria</taxon>
        <taxon>Bacillati</taxon>
        <taxon>Actinomycetota</taxon>
        <taxon>Actinomycetes</taxon>
        <taxon>Micrococcales</taxon>
        <taxon>Microbacteriaceae</taxon>
        <taxon>Gryllotalpicola</taxon>
    </lineage>
</organism>
<evidence type="ECO:0000313" key="1">
    <source>
        <dbReference type="EMBL" id="GAA4176487.1"/>
    </source>
</evidence>
<sequence length="281" mass="30920">MAAQRFRPFGVTDEEYTDLLVLQDGTPPPLRDALMAALYEAVTYVVGPYRFLNLDMAREIRALAGIELGDTPTGHISGEDVLRRMRQLTPMLMLRFADVVAYLYSGTATPVELRRIFEINNSKYTVAPDAEGHERLVERLPEGELHALLATFADAGPGLLLHRAFTAAYGISPNPGEAYKMSVKAVETALHQTIEPKNTGATLGTMLAVMRNAKMPWTLPLDERADHAGRNAETLIGFIQALWDGQEDRHRNGEVDLREARAAFHGAAAIVAWANEGLIAK</sequence>
<accession>A0ABP8A2T8</accession>
<reference evidence="2" key="1">
    <citation type="journal article" date="2019" name="Int. J. Syst. Evol. Microbiol.">
        <title>The Global Catalogue of Microorganisms (GCM) 10K type strain sequencing project: providing services to taxonomists for standard genome sequencing and annotation.</title>
        <authorList>
            <consortium name="The Broad Institute Genomics Platform"/>
            <consortium name="The Broad Institute Genome Sequencing Center for Infectious Disease"/>
            <person name="Wu L."/>
            <person name="Ma J."/>
        </authorList>
    </citation>
    <scope>NUCLEOTIDE SEQUENCE [LARGE SCALE GENOMIC DNA]</scope>
    <source>
        <strain evidence="2">JCM 17591</strain>
    </source>
</reference>